<organism evidence="2 3">
    <name type="scientific">Prevotella histicola JCM 15637 = DNF00424</name>
    <dbReference type="NCBI Taxonomy" id="1236504"/>
    <lineage>
        <taxon>Bacteria</taxon>
        <taxon>Pseudomonadati</taxon>
        <taxon>Bacteroidota</taxon>
        <taxon>Bacteroidia</taxon>
        <taxon>Bacteroidales</taxon>
        <taxon>Prevotellaceae</taxon>
        <taxon>Prevotella</taxon>
    </lineage>
</organism>
<dbReference type="Proteomes" id="UP000029533">
    <property type="component" value="Unassembled WGS sequence"/>
</dbReference>
<dbReference type="RefSeq" id="WP_052043451.1">
    <property type="nucleotide sequence ID" value="NZ_JRNJ01000108.1"/>
</dbReference>
<sequence>MAKKIKLVPKTIPSPFSEEDAMAILESLQEEFGDKIVEKIIGANQPGKKTKVGKKDLKLTYQLKIQLRGVKKPPVWRRVLVPAQFTFSGLHAVIQDSFGWCNAHLYMFNETPYSKNLTITEPDEDDWDKPDYNALEFTLGEFFGKGEEIKRLCYVYDFGDDWIHDITLEKVISEYSECPSCVAGKGACPDEDCGGLWGYEAMKEAGDVDDATYFDVEEVNDLLSDMPYDGYGKIFN</sequence>
<evidence type="ECO:0000259" key="1">
    <source>
        <dbReference type="Pfam" id="PF07929"/>
    </source>
</evidence>
<proteinExistence type="predicted"/>
<dbReference type="PANTHER" id="PTHR41878:SF1">
    <property type="entry name" value="TNPR PROTEIN"/>
    <property type="match status" value="1"/>
</dbReference>
<dbReference type="Gene3D" id="3.10.290.30">
    <property type="entry name" value="MM3350-like"/>
    <property type="match status" value="1"/>
</dbReference>
<feature type="domain" description="Plasmid pRiA4b Orf3-like" evidence="1">
    <location>
        <begin position="60"/>
        <end position="223"/>
    </location>
</feature>
<dbReference type="EMBL" id="JRNJ01000108">
    <property type="protein sequence ID" value="KGF24285.1"/>
    <property type="molecule type" value="Genomic_DNA"/>
</dbReference>
<reference evidence="2 3" key="1">
    <citation type="submission" date="2014-07" db="EMBL/GenBank/DDBJ databases">
        <authorList>
            <person name="McCorrison J."/>
            <person name="Sanka R."/>
            <person name="Torralba M."/>
            <person name="Gillis M."/>
            <person name="Haft D.H."/>
            <person name="Methe B."/>
            <person name="Sutton G."/>
            <person name="Nelson K.E."/>
        </authorList>
    </citation>
    <scope>NUCLEOTIDE SEQUENCE [LARGE SCALE GENOMIC DNA]</scope>
    <source>
        <strain evidence="2 3">DNF00424</strain>
    </source>
</reference>
<dbReference type="Pfam" id="PF07929">
    <property type="entry name" value="PRiA4_ORF3"/>
    <property type="match status" value="1"/>
</dbReference>
<accession>A0AAW3FDA2</accession>
<dbReference type="AlphaFoldDB" id="A0AAW3FDA2"/>
<dbReference type="InterPro" id="IPR024047">
    <property type="entry name" value="MM3350-like_sf"/>
</dbReference>
<protein>
    <recommendedName>
        <fullName evidence="1">Plasmid pRiA4b Orf3-like domain-containing protein</fullName>
    </recommendedName>
</protein>
<dbReference type="PANTHER" id="PTHR41878">
    <property type="entry name" value="LEXA REPRESSOR-RELATED"/>
    <property type="match status" value="1"/>
</dbReference>
<dbReference type="SUPFAM" id="SSF159941">
    <property type="entry name" value="MM3350-like"/>
    <property type="match status" value="1"/>
</dbReference>
<name>A0AAW3FDA2_9BACT</name>
<evidence type="ECO:0000313" key="3">
    <source>
        <dbReference type="Proteomes" id="UP000029533"/>
    </source>
</evidence>
<evidence type="ECO:0000313" key="2">
    <source>
        <dbReference type="EMBL" id="KGF24285.1"/>
    </source>
</evidence>
<gene>
    <name evidence="2" type="ORF">HMPREF2132_12710</name>
</gene>
<comment type="caution">
    <text evidence="2">The sequence shown here is derived from an EMBL/GenBank/DDBJ whole genome shotgun (WGS) entry which is preliminary data.</text>
</comment>
<dbReference type="InterPro" id="IPR012912">
    <property type="entry name" value="Plasmid_pRiA4b_Orf3-like"/>
</dbReference>